<evidence type="ECO:0000256" key="8">
    <source>
        <dbReference type="ARBA" id="ARBA00023128"/>
    </source>
</evidence>
<dbReference type="GO" id="GO:0004740">
    <property type="term" value="F:pyruvate dehydrogenase (acetyl-transferring) kinase activity"/>
    <property type="evidence" value="ECO:0007669"/>
    <property type="project" value="TreeGrafter"/>
</dbReference>
<dbReference type="InterPro" id="IPR036890">
    <property type="entry name" value="HATPase_C_sf"/>
</dbReference>
<dbReference type="InterPro" id="IPR039028">
    <property type="entry name" value="BCKD/PDK"/>
</dbReference>
<dbReference type="Pfam" id="PF02518">
    <property type="entry name" value="HATPase_c"/>
    <property type="match status" value="1"/>
</dbReference>
<keyword evidence="6 9" id="KW-0067">ATP-binding</keyword>
<feature type="non-terminal residue" evidence="11">
    <location>
        <position position="408"/>
    </location>
</feature>
<feature type="non-terminal residue" evidence="11">
    <location>
        <position position="1"/>
    </location>
</feature>
<dbReference type="InterPro" id="IPR018955">
    <property type="entry name" value="BCDHK/PDK_N"/>
</dbReference>
<reference evidence="11 12" key="1">
    <citation type="submission" date="2019-09" db="EMBL/GenBank/DDBJ databases">
        <title>Bird 10,000 Genomes (B10K) Project - Family phase.</title>
        <authorList>
            <person name="Zhang G."/>
        </authorList>
    </citation>
    <scope>NUCLEOTIDE SEQUENCE [LARGE SCALE GENOMIC DNA]</scope>
    <source>
        <strain evidence="11">B10K-DU-030-41</strain>
        <tissue evidence="11">Muscle</tissue>
    </source>
</reference>
<evidence type="ECO:0000256" key="4">
    <source>
        <dbReference type="ARBA" id="ARBA00022741"/>
    </source>
</evidence>
<dbReference type="PROSITE" id="PS50109">
    <property type="entry name" value="HIS_KIN"/>
    <property type="match status" value="1"/>
</dbReference>
<evidence type="ECO:0000256" key="9">
    <source>
        <dbReference type="RuleBase" id="RU366032"/>
    </source>
</evidence>
<dbReference type="GO" id="GO:0005524">
    <property type="term" value="F:ATP binding"/>
    <property type="evidence" value="ECO:0007669"/>
    <property type="project" value="UniProtKB-UniRule"/>
</dbReference>
<dbReference type="OrthoDB" id="241648at2759"/>
<dbReference type="Proteomes" id="UP000589485">
    <property type="component" value="Unassembled WGS sequence"/>
</dbReference>
<sequence>MRLLRCLGKRAALAGVPTYIEHFSKFSPSPLSMKQFLDFGSSNACEKTSFSFLRQELPVRLSNIMKEINLLPDRVLHTPSVQLVQSWYVQSLLDIMEFLDRDPEDQATLGQFTNALVTIRNRHNDVVPTMAQGVIEYKETYGDDPVSNQNIQYFLDRFYLSRISIRMLINQHTLLFDGSTNPAHPKHIGSIDPHCNVANVVRDAYNMAKLLCDKYYMSSPDLEIEEVNGEAKFWEVPRENRAILQELPAPSPCPQNAMRATVESHENSPRLPAIKVMVALGQEDLSIRMSDRGMGVPLRKIERLFSYMYSTAPTPQLGTGGAPLAGFGYGLPISRLYAKYFQGDLQLFSMEGFGTDAVIYLKALSTDSVERLPVYNKSAWRHYQASQEAGDWCVPSTEPKNTSTYRVP</sequence>
<keyword evidence="12" id="KW-1185">Reference proteome</keyword>
<accession>A0A7K7SRN6</accession>
<keyword evidence="3 9" id="KW-0808">Transferase</keyword>
<proteinExistence type="inferred from homology"/>
<keyword evidence="7" id="KW-0809">Transit peptide</keyword>
<evidence type="ECO:0000256" key="1">
    <source>
        <dbReference type="ARBA" id="ARBA00004305"/>
    </source>
</evidence>
<dbReference type="InterPro" id="IPR036784">
    <property type="entry name" value="AK/P_DHK_N_sf"/>
</dbReference>
<evidence type="ECO:0000256" key="5">
    <source>
        <dbReference type="ARBA" id="ARBA00022777"/>
    </source>
</evidence>
<dbReference type="Pfam" id="PF10436">
    <property type="entry name" value="BCDHK_Adom3"/>
    <property type="match status" value="1"/>
</dbReference>
<dbReference type="FunFam" id="1.20.140.20:FF:000001">
    <property type="entry name" value="[Pyruvate dehydrogenase (acetyl-transferring)] kinase isozyme 2, mitochondrial"/>
    <property type="match status" value="1"/>
</dbReference>
<evidence type="ECO:0000256" key="3">
    <source>
        <dbReference type="ARBA" id="ARBA00022679"/>
    </source>
</evidence>
<evidence type="ECO:0000256" key="7">
    <source>
        <dbReference type="ARBA" id="ARBA00022946"/>
    </source>
</evidence>
<dbReference type="SUPFAM" id="SSF55874">
    <property type="entry name" value="ATPase domain of HSP90 chaperone/DNA topoisomerase II/histidine kinase"/>
    <property type="match status" value="1"/>
</dbReference>
<evidence type="ECO:0000313" key="12">
    <source>
        <dbReference type="Proteomes" id="UP000589485"/>
    </source>
</evidence>
<keyword evidence="8 9" id="KW-0496">Mitochondrion</keyword>
<gene>
    <name evidence="11" type="primary">Pdk2</name>
    <name evidence="11" type="ORF">SAPAEN_R01894</name>
</gene>
<dbReference type="FunFam" id="3.30.565.10:FF:000007">
    <property type="entry name" value="Mitochondrial pyruvate dehydrogenase kinase isoform 2"/>
    <property type="match status" value="1"/>
</dbReference>
<dbReference type="Gene3D" id="3.30.565.10">
    <property type="entry name" value="Histidine kinase-like ATPase, C-terminal domain"/>
    <property type="match status" value="1"/>
</dbReference>
<evidence type="ECO:0000259" key="10">
    <source>
        <dbReference type="PROSITE" id="PS50109"/>
    </source>
</evidence>
<dbReference type="SUPFAM" id="SSF69012">
    <property type="entry name" value="alpha-ketoacid dehydrogenase kinase, N-terminal domain"/>
    <property type="match status" value="1"/>
</dbReference>
<dbReference type="PANTHER" id="PTHR11947">
    <property type="entry name" value="PYRUVATE DEHYDROGENASE KINASE"/>
    <property type="match status" value="1"/>
</dbReference>
<comment type="subcellular location">
    <subcellularLocation>
        <location evidence="1 9">Mitochondrion matrix</location>
    </subcellularLocation>
</comment>
<evidence type="ECO:0000256" key="2">
    <source>
        <dbReference type="ARBA" id="ARBA00006155"/>
    </source>
</evidence>
<dbReference type="InterPro" id="IPR003594">
    <property type="entry name" value="HATPase_dom"/>
</dbReference>
<dbReference type="EMBL" id="VZSY01000125">
    <property type="protein sequence ID" value="NXA07229.1"/>
    <property type="molecule type" value="Genomic_DNA"/>
</dbReference>
<keyword evidence="5 9" id="KW-0418">Kinase</keyword>
<comment type="caution">
    <text evidence="11">The sequence shown here is derived from an EMBL/GenBank/DDBJ whole genome shotgun (WGS) entry which is preliminary data.</text>
</comment>
<keyword evidence="4 9" id="KW-0547">Nucleotide-binding</keyword>
<dbReference type="AlphaFoldDB" id="A0A7K7SRN6"/>
<dbReference type="GO" id="GO:0005759">
    <property type="term" value="C:mitochondrial matrix"/>
    <property type="evidence" value="ECO:0007669"/>
    <property type="project" value="UniProtKB-SubCell"/>
</dbReference>
<dbReference type="EC" id="2.7.11.-" evidence="9"/>
<evidence type="ECO:0000256" key="6">
    <source>
        <dbReference type="ARBA" id="ARBA00022840"/>
    </source>
</evidence>
<dbReference type="PANTHER" id="PTHR11947:SF15">
    <property type="entry name" value="[PYRUVATE DEHYDROGENASE (ACETYL-TRANSFERRING)] KINASE ISOZYME 2, MITOCHONDRIAL"/>
    <property type="match status" value="1"/>
</dbReference>
<evidence type="ECO:0000313" key="11">
    <source>
        <dbReference type="EMBL" id="NXA07229.1"/>
    </source>
</evidence>
<protein>
    <recommendedName>
        <fullName evidence="9">Protein-serine/threonine kinase</fullName>
        <ecNumber evidence="9">2.7.11.-</ecNumber>
    </recommendedName>
</protein>
<dbReference type="Gene3D" id="1.20.140.20">
    <property type="entry name" value="Alpha-ketoacid/pyruvate dehydrogenase kinase, N-terminal domain"/>
    <property type="match status" value="1"/>
</dbReference>
<comment type="similarity">
    <text evidence="2 9">Belongs to the PDK/BCKDK protein kinase family.</text>
</comment>
<feature type="domain" description="Histidine kinase" evidence="10">
    <location>
        <begin position="256"/>
        <end position="365"/>
    </location>
</feature>
<dbReference type="CDD" id="cd16929">
    <property type="entry name" value="HATPase_PDK-like"/>
    <property type="match status" value="1"/>
</dbReference>
<name>A0A7K7SRN6_9TYRA</name>
<dbReference type="GO" id="GO:0010906">
    <property type="term" value="P:regulation of glucose metabolic process"/>
    <property type="evidence" value="ECO:0007669"/>
    <property type="project" value="TreeGrafter"/>
</dbReference>
<dbReference type="InterPro" id="IPR005467">
    <property type="entry name" value="His_kinase_dom"/>
</dbReference>
<organism evidence="11 12">
    <name type="scientific">Sapayoa aenigma</name>
    <name type="common">broad-billed sapayoa</name>
    <dbReference type="NCBI Taxonomy" id="239371"/>
    <lineage>
        <taxon>Eukaryota</taxon>
        <taxon>Metazoa</taxon>
        <taxon>Chordata</taxon>
        <taxon>Craniata</taxon>
        <taxon>Vertebrata</taxon>
        <taxon>Euteleostomi</taxon>
        <taxon>Archelosauria</taxon>
        <taxon>Archosauria</taxon>
        <taxon>Dinosauria</taxon>
        <taxon>Saurischia</taxon>
        <taxon>Theropoda</taxon>
        <taxon>Coelurosauria</taxon>
        <taxon>Aves</taxon>
        <taxon>Neognathae</taxon>
        <taxon>Neoaves</taxon>
        <taxon>Telluraves</taxon>
        <taxon>Australaves</taxon>
        <taxon>Passeriformes</taxon>
        <taxon>Tyrannidae</taxon>
        <taxon>Sapayoa</taxon>
    </lineage>
</organism>